<dbReference type="AlphaFoldDB" id="A0A3P9C0W4"/>
<dbReference type="STRING" id="106582.ENSMZEP00005015814"/>
<reference evidence="9" key="2">
    <citation type="submission" date="2025-09" db="UniProtKB">
        <authorList>
            <consortium name="Ensembl"/>
        </authorList>
    </citation>
    <scope>IDENTIFICATION</scope>
</reference>
<dbReference type="PRINTS" id="PR01077">
    <property type="entry name" value="CLAUDIN"/>
</dbReference>
<dbReference type="GO" id="GO:0005923">
    <property type="term" value="C:bicellular tight junction"/>
    <property type="evidence" value="ECO:0007669"/>
    <property type="project" value="UniProtKB-SubCell"/>
</dbReference>
<comment type="caution">
    <text evidence="8">Lacks conserved residue(s) required for the propagation of feature annotation.</text>
</comment>
<dbReference type="GeneTree" id="ENSGT00940000164791"/>
<keyword evidence="4 8" id="KW-0812">Transmembrane</keyword>
<sequence>MATTGMQLLGLILSIVGWVGGLVVCAIPSQIIWEGLWMNCIVQSTGEIQCKVYDSLLALPSDMQAARGLTVLSILLCGLALALGVLGVKCTKCIGVNSLKARIARISGSLFAIAGFLYLVPVCWTAHSIIRDFYDPHVAGFC</sequence>
<name>A0A3P9C0W4_9CICH</name>
<organism evidence="9 10">
    <name type="scientific">Maylandia zebra</name>
    <name type="common">zebra mbuna</name>
    <dbReference type="NCBI Taxonomy" id="106582"/>
    <lineage>
        <taxon>Eukaryota</taxon>
        <taxon>Metazoa</taxon>
        <taxon>Chordata</taxon>
        <taxon>Craniata</taxon>
        <taxon>Vertebrata</taxon>
        <taxon>Euteleostomi</taxon>
        <taxon>Actinopterygii</taxon>
        <taxon>Neopterygii</taxon>
        <taxon>Teleostei</taxon>
        <taxon>Neoteleostei</taxon>
        <taxon>Acanthomorphata</taxon>
        <taxon>Ovalentaria</taxon>
        <taxon>Cichlomorphae</taxon>
        <taxon>Cichliformes</taxon>
        <taxon>Cichlidae</taxon>
        <taxon>African cichlids</taxon>
        <taxon>Pseudocrenilabrinae</taxon>
        <taxon>Haplochromini</taxon>
        <taxon>Maylandia</taxon>
        <taxon>Maylandia zebra complex</taxon>
    </lineage>
</organism>
<proteinExistence type="inferred from homology"/>
<accession>A0A3P9C0W4</accession>
<comment type="function">
    <text evidence="8">Claudins function as major constituents of the tight junction complexes that regulate the permeability of epithelia.</text>
</comment>
<feature type="transmembrane region" description="Helical" evidence="8">
    <location>
        <begin position="65"/>
        <end position="88"/>
    </location>
</feature>
<dbReference type="InterPro" id="IPR004031">
    <property type="entry name" value="PMP22/EMP/MP20/Claudin"/>
</dbReference>
<keyword evidence="10" id="KW-1185">Reference proteome</keyword>
<comment type="similarity">
    <text evidence="1 8">Belongs to the claudin family.</text>
</comment>
<evidence type="ECO:0000256" key="1">
    <source>
        <dbReference type="ARBA" id="ARBA00008295"/>
    </source>
</evidence>
<evidence type="ECO:0000256" key="4">
    <source>
        <dbReference type="ARBA" id="ARBA00022692"/>
    </source>
</evidence>
<evidence type="ECO:0000256" key="7">
    <source>
        <dbReference type="ARBA" id="ARBA00023136"/>
    </source>
</evidence>
<dbReference type="InterPro" id="IPR017974">
    <property type="entry name" value="Claudin_CS"/>
</dbReference>
<reference evidence="9" key="1">
    <citation type="submission" date="2025-08" db="UniProtKB">
        <authorList>
            <consortium name="Ensembl"/>
        </authorList>
    </citation>
    <scope>IDENTIFICATION</scope>
</reference>
<dbReference type="Pfam" id="PF00822">
    <property type="entry name" value="PMP22_Claudin"/>
    <property type="match status" value="1"/>
</dbReference>
<keyword evidence="5 8" id="KW-0965">Cell junction</keyword>
<evidence type="ECO:0000256" key="3">
    <source>
        <dbReference type="ARBA" id="ARBA00022475"/>
    </source>
</evidence>
<keyword evidence="2 8" id="KW-0796">Tight junction</keyword>
<protein>
    <recommendedName>
        <fullName evidence="8">Claudin</fullName>
    </recommendedName>
</protein>
<evidence type="ECO:0000313" key="10">
    <source>
        <dbReference type="Proteomes" id="UP000265160"/>
    </source>
</evidence>
<dbReference type="PANTHER" id="PTHR12002">
    <property type="entry name" value="CLAUDIN"/>
    <property type="match status" value="1"/>
</dbReference>
<feature type="transmembrane region" description="Helical" evidence="8">
    <location>
        <begin position="109"/>
        <end position="130"/>
    </location>
</feature>
<keyword evidence="6 8" id="KW-1133">Transmembrane helix</keyword>
<evidence type="ECO:0000256" key="5">
    <source>
        <dbReference type="ARBA" id="ARBA00022949"/>
    </source>
</evidence>
<keyword evidence="3 8" id="KW-1003">Cell membrane</keyword>
<keyword evidence="7 8" id="KW-0472">Membrane</keyword>
<dbReference type="GO" id="GO:0005198">
    <property type="term" value="F:structural molecule activity"/>
    <property type="evidence" value="ECO:0007669"/>
    <property type="project" value="InterPro"/>
</dbReference>
<dbReference type="Ensembl" id="ENSMZET00005016323.1">
    <property type="protein sequence ID" value="ENSMZEP00005015814.1"/>
    <property type="gene ID" value="ENSMZEG00005011877.1"/>
</dbReference>
<comment type="subcellular location">
    <subcellularLocation>
        <location evidence="8">Cell junction</location>
        <location evidence="8">Tight junction</location>
    </subcellularLocation>
    <subcellularLocation>
        <location evidence="8">Cell membrane</location>
        <topology evidence="8">Multi-pass membrane protein</topology>
    </subcellularLocation>
</comment>
<dbReference type="PROSITE" id="PS01346">
    <property type="entry name" value="CLAUDIN"/>
    <property type="match status" value="1"/>
</dbReference>
<dbReference type="GO" id="GO:0005886">
    <property type="term" value="C:plasma membrane"/>
    <property type="evidence" value="ECO:0007669"/>
    <property type="project" value="UniProtKB-SubCell"/>
</dbReference>
<evidence type="ECO:0000313" key="9">
    <source>
        <dbReference type="Ensembl" id="ENSMZEP00005015814.1"/>
    </source>
</evidence>
<evidence type="ECO:0000256" key="2">
    <source>
        <dbReference type="ARBA" id="ARBA00022427"/>
    </source>
</evidence>
<dbReference type="InterPro" id="IPR006187">
    <property type="entry name" value="Claudin"/>
</dbReference>
<dbReference type="Gene3D" id="1.20.140.150">
    <property type="match status" value="1"/>
</dbReference>
<evidence type="ECO:0000256" key="8">
    <source>
        <dbReference type="RuleBase" id="RU060637"/>
    </source>
</evidence>
<evidence type="ECO:0000256" key="6">
    <source>
        <dbReference type="ARBA" id="ARBA00022989"/>
    </source>
</evidence>
<dbReference type="Proteomes" id="UP000265160">
    <property type="component" value="Unplaced"/>
</dbReference>